<dbReference type="AlphaFoldDB" id="A0A6G0T5L0"/>
<name>A0A6G0T5L0_APHGL</name>
<dbReference type="EMBL" id="VYZN01000062">
    <property type="protein sequence ID" value="KAE9525201.1"/>
    <property type="molecule type" value="Genomic_DNA"/>
</dbReference>
<reference evidence="1 2" key="1">
    <citation type="submission" date="2019-08" db="EMBL/GenBank/DDBJ databases">
        <title>The genome of the soybean aphid Biotype 1, its phylome, world population structure and adaptation to the North American continent.</title>
        <authorList>
            <person name="Giordano R."/>
            <person name="Donthu R.K."/>
            <person name="Hernandez A.G."/>
            <person name="Wright C.L."/>
            <person name="Zimin A.V."/>
        </authorList>
    </citation>
    <scope>NUCLEOTIDE SEQUENCE [LARGE SCALE GENOMIC DNA]</scope>
    <source>
        <tissue evidence="1">Whole aphids</tissue>
    </source>
</reference>
<accession>A0A6G0T5L0</accession>
<organism evidence="1 2">
    <name type="scientific">Aphis glycines</name>
    <name type="common">Soybean aphid</name>
    <dbReference type="NCBI Taxonomy" id="307491"/>
    <lineage>
        <taxon>Eukaryota</taxon>
        <taxon>Metazoa</taxon>
        <taxon>Ecdysozoa</taxon>
        <taxon>Arthropoda</taxon>
        <taxon>Hexapoda</taxon>
        <taxon>Insecta</taxon>
        <taxon>Pterygota</taxon>
        <taxon>Neoptera</taxon>
        <taxon>Paraneoptera</taxon>
        <taxon>Hemiptera</taxon>
        <taxon>Sternorrhyncha</taxon>
        <taxon>Aphidomorpha</taxon>
        <taxon>Aphidoidea</taxon>
        <taxon>Aphididae</taxon>
        <taxon>Aphidini</taxon>
        <taxon>Aphis</taxon>
        <taxon>Aphis</taxon>
    </lineage>
</organism>
<keyword evidence="2" id="KW-1185">Reference proteome</keyword>
<proteinExistence type="predicted"/>
<sequence>MSTVHRILTLWVRQRNEITSEYFDMYKIDNRYGTQMNEWLNISMNTNVKSSTANNGHRLDNTIWKVFNRILVVIQNHSLIPHISSQLNKKITPETLNVLQSILYTRRRHDLNLSIKKKKKIIRLLLYKFNDIFAKIFQEPLACISVYNGLECLNWPDLREFGRIPEYNTLDPNRPYAFLYSFQKSKYLLNYKRKIANFLMEIYIKFKITASVSSSRCYR</sequence>
<evidence type="ECO:0000313" key="1">
    <source>
        <dbReference type="EMBL" id="KAE9525201.1"/>
    </source>
</evidence>
<dbReference type="Proteomes" id="UP000475862">
    <property type="component" value="Unassembled WGS sequence"/>
</dbReference>
<gene>
    <name evidence="1" type="ORF">AGLY_014386</name>
</gene>
<evidence type="ECO:0000313" key="2">
    <source>
        <dbReference type="Proteomes" id="UP000475862"/>
    </source>
</evidence>
<protein>
    <submittedName>
        <fullName evidence="1">Uncharacterized protein</fullName>
    </submittedName>
</protein>
<comment type="caution">
    <text evidence="1">The sequence shown here is derived from an EMBL/GenBank/DDBJ whole genome shotgun (WGS) entry which is preliminary data.</text>
</comment>